<evidence type="ECO:0000313" key="5">
    <source>
        <dbReference type="Proteomes" id="UP000287033"/>
    </source>
</evidence>
<accession>A0A401SZL9</accession>
<gene>
    <name evidence="4" type="ORF">chiPu_0014313</name>
</gene>
<keyword evidence="1" id="KW-0472">Membrane</keyword>
<dbReference type="OMA" id="SWYKMAG"/>
<dbReference type="SMART" id="SM00409">
    <property type="entry name" value="IG"/>
    <property type="match status" value="1"/>
</dbReference>
<reference evidence="4 5" key="1">
    <citation type="journal article" date="2018" name="Nat. Ecol. Evol.">
        <title>Shark genomes provide insights into elasmobranch evolution and the origin of vertebrates.</title>
        <authorList>
            <person name="Hara Y"/>
            <person name="Yamaguchi K"/>
            <person name="Onimaru K"/>
            <person name="Kadota M"/>
            <person name="Koyanagi M"/>
            <person name="Keeley SD"/>
            <person name="Tatsumi K"/>
            <person name="Tanaka K"/>
            <person name="Motone F"/>
            <person name="Kageyama Y"/>
            <person name="Nozu R"/>
            <person name="Adachi N"/>
            <person name="Nishimura O"/>
            <person name="Nakagawa R"/>
            <person name="Tanegashima C"/>
            <person name="Kiyatake I"/>
            <person name="Matsumoto R"/>
            <person name="Murakumo K"/>
            <person name="Nishida K"/>
            <person name="Terakita A"/>
            <person name="Kuratani S"/>
            <person name="Sato K"/>
            <person name="Hyodo S Kuraku.S."/>
        </authorList>
    </citation>
    <scope>NUCLEOTIDE SEQUENCE [LARGE SCALE GENOMIC DNA]</scope>
</reference>
<dbReference type="STRING" id="137246.A0A401SZL9"/>
<dbReference type="InterPro" id="IPR013106">
    <property type="entry name" value="Ig_V-set"/>
</dbReference>
<feature type="domain" description="Ig-like" evidence="3">
    <location>
        <begin position="37"/>
        <end position="119"/>
    </location>
</feature>
<name>A0A401SZL9_CHIPU</name>
<comment type="caution">
    <text evidence="4">The sequence shown here is derived from an EMBL/GenBank/DDBJ whole genome shotgun (WGS) entry which is preliminary data.</text>
</comment>
<dbReference type="SUPFAM" id="SSF48726">
    <property type="entry name" value="Immunoglobulin"/>
    <property type="match status" value="1"/>
</dbReference>
<dbReference type="InterPro" id="IPR003599">
    <property type="entry name" value="Ig_sub"/>
</dbReference>
<feature type="signal peptide" evidence="2">
    <location>
        <begin position="1"/>
        <end position="26"/>
    </location>
</feature>
<protein>
    <recommendedName>
        <fullName evidence="3">Ig-like domain-containing protein</fullName>
    </recommendedName>
</protein>
<evidence type="ECO:0000256" key="2">
    <source>
        <dbReference type="SAM" id="SignalP"/>
    </source>
</evidence>
<dbReference type="PANTHER" id="PTHR15193:SF1">
    <property type="entry name" value="CD83 ANTIGEN"/>
    <property type="match status" value="1"/>
</dbReference>
<dbReference type="PROSITE" id="PS50835">
    <property type="entry name" value="IG_LIKE"/>
    <property type="match status" value="1"/>
</dbReference>
<proteinExistence type="predicted"/>
<sequence length="204" mass="22916">MCSEGMAFHLKQYWFLAVQGLVFVATEPVLEVTVKCGETARLPCKAEYEVGVQYRALSWYKITDDGVGLTGIVQKDFRENIARKYLGFNRSVELASELPFSLIIHNISSEDFGTYQCSLWAPLGKRNREADIYLREVGILQTSESFGRQSTILQVVLITLGSTLLMLVVFLSIMCARNHKMAPNYLKFTAVQAKPMVCGKLLMA</sequence>
<dbReference type="EMBL" id="BEZZ01000748">
    <property type="protein sequence ID" value="GCC35825.1"/>
    <property type="molecule type" value="Genomic_DNA"/>
</dbReference>
<evidence type="ECO:0000313" key="4">
    <source>
        <dbReference type="EMBL" id="GCC35825.1"/>
    </source>
</evidence>
<keyword evidence="2" id="KW-0732">Signal</keyword>
<dbReference type="OrthoDB" id="9422899at2759"/>
<dbReference type="Proteomes" id="UP000287033">
    <property type="component" value="Unassembled WGS sequence"/>
</dbReference>
<dbReference type="PANTHER" id="PTHR15193">
    <property type="entry name" value="CD83 ANTIGEN"/>
    <property type="match status" value="1"/>
</dbReference>
<dbReference type="InterPro" id="IPR036179">
    <property type="entry name" value="Ig-like_dom_sf"/>
</dbReference>
<feature type="transmembrane region" description="Helical" evidence="1">
    <location>
        <begin position="152"/>
        <end position="176"/>
    </location>
</feature>
<evidence type="ECO:0000259" key="3">
    <source>
        <dbReference type="PROSITE" id="PS50835"/>
    </source>
</evidence>
<dbReference type="InterPro" id="IPR007110">
    <property type="entry name" value="Ig-like_dom"/>
</dbReference>
<feature type="chain" id="PRO_5019044172" description="Ig-like domain-containing protein" evidence="2">
    <location>
        <begin position="27"/>
        <end position="204"/>
    </location>
</feature>
<dbReference type="Gene3D" id="2.60.40.10">
    <property type="entry name" value="Immunoglobulins"/>
    <property type="match status" value="1"/>
</dbReference>
<dbReference type="Pfam" id="PF07686">
    <property type="entry name" value="V-set"/>
    <property type="match status" value="1"/>
</dbReference>
<dbReference type="AlphaFoldDB" id="A0A401SZL9"/>
<keyword evidence="1" id="KW-0812">Transmembrane</keyword>
<dbReference type="InterPro" id="IPR013783">
    <property type="entry name" value="Ig-like_fold"/>
</dbReference>
<keyword evidence="5" id="KW-1185">Reference proteome</keyword>
<organism evidence="4 5">
    <name type="scientific">Chiloscyllium punctatum</name>
    <name type="common">Brownbanded bambooshark</name>
    <name type="synonym">Hemiscyllium punctatum</name>
    <dbReference type="NCBI Taxonomy" id="137246"/>
    <lineage>
        <taxon>Eukaryota</taxon>
        <taxon>Metazoa</taxon>
        <taxon>Chordata</taxon>
        <taxon>Craniata</taxon>
        <taxon>Vertebrata</taxon>
        <taxon>Chondrichthyes</taxon>
        <taxon>Elasmobranchii</taxon>
        <taxon>Galeomorphii</taxon>
        <taxon>Galeoidea</taxon>
        <taxon>Orectolobiformes</taxon>
        <taxon>Hemiscylliidae</taxon>
        <taxon>Chiloscyllium</taxon>
    </lineage>
</organism>
<evidence type="ECO:0000256" key="1">
    <source>
        <dbReference type="SAM" id="Phobius"/>
    </source>
</evidence>
<keyword evidence="1" id="KW-1133">Transmembrane helix</keyword>